<keyword evidence="5" id="KW-0547">Nucleotide-binding</keyword>
<dbReference type="PANTHER" id="PTHR43071:SF1">
    <property type="entry name" value="2-AMINO-4-HYDROXY-6-HYDROXYMETHYLDIHYDROPTERIDINE PYROPHOSPHOKINASE"/>
    <property type="match status" value="1"/>
</dbReference>
<feature type="domain" description="7,8-dihydro-6-hydroxymethylpterin-pyrophosphokinase" evidence="9">
    <location>
        <begin position="91"/>
        <end position="102"/>
    </location>
</feature>
<dbReference type="EMBL" id="CP051206">
    <property type="protein sequence ID" value="QJB45278.1"/>
    <property type="molecule type" value="Genomic_DNA"/>
</dbReference>
<dbReference type="PANTHER" id="PTHR43071">
    <property type="entry name" value="2-AMINO-4-HYDROXY-6-HYDROXYMETHYLDIHYDROPTERIDINE PYROPHOSPHOKINASE"/>
    <property type="match status" value="1"/>
</dbReference>
<keyword evidence="8" id="KW-0289">Folate biosynthesis</keyword>
<evidence type="ECO:0000259" key="9">
    <source>
        <dbReference type="PROSITE" id="PS00794"/>
    </source>
</evidence>
<reference evidence="10 11" key="1">
    <citation type="submission" date="2020-04" db="EMBL/GenBank/DDBJ databases">
        <title>Genome-Wide Identification of 5-Methylcytosine Sites in Bacterial Genomes By High-Throughput Sequencing of MspJI Restriction Fragments.</title>
        <authorList>
            <person name="Wu V."/>
        </authorList>
    </citation>
    <scope>NUCLEOTIDE SEQUENCE [LARGE SCALE GENOMIC DNA]</scope>
    <source>
        <strain evidence="10 11">CCAP 1403/13f</strain>
    </source>
</reference>
<dbReference type="AlphaFoldDB" id="A0A6H2C292"/>
<dbReference type="GO" id="GO:0003848">
    <property type="term" value="F:2-amino-4-hydroxy-6-hydroxymethyldihydropteridine diphosphokinase activity"/>
    <property type="evidence" value="ECO:0007669"/>
    <property type="project" value="UniProtKB-EC"/>
</dbReference>
<evidence type="ECO:0000313" key="10">
    <source>
        <dbReference type="EMBL" id="QJB45278.1"/>
    </source>
</evidence>
<evidence type="ECO:0000256" key="3">
    <source>
        <dbReference type="ARBA" id="ARBA00013253"/>
    </source>
</evidence>
<keyword evidence="7" id="KW-0067">ATP-binding</keyword>
<dbReference type="PROSITE" id="PS00794">
    <property type="entry name" value="HPPK"/>
    <property type="match status" value="1"/>
</dbReference>
<sequence length="162" mass="18094">MLNNAARTAIALGSNIGNSQGILAGALEALAQTSGITIEAKSSWYRTKAIGPTQPDYLNGCAILLVQMSPQTLLEQLLTIEQKFGRERQEHWGPRTLDLDLLLYDDLILHQPNLQIPHPRMTERAFVLVPLVEIAPDWIDPISQRVIRDLLLEIDTNDVHLL</sequence>
<evidence type="ECO:0000256" key="6">
    <source>
        <dbReference type="ARBA" id="ARBA00022777"/>
    </source>
</evidence>
<keyword evidence="4 10" id="KW-0808">Transferase</keyword>
<organism evidence="10 11">
    <name type="scientific">Dolichospermum flos-aquae CCAP 1403/13F</name>
    <dbReference type="NCBI Taxonomy" id="315271"/>
    <lineage>
        <taxon>Bacteria</taxon>
        <taxon>Bacillati</taxon>
        <taxon>Cyanobacteriota</taxon>
        <taxon>Cyanophyceae</taxon>
        <taxon>Nostocales</taxon>
        <taxon>Aphanizomenonaceae</taxon>
        <taxon>Dolichospermum</taxon>
    </lineage>
</organism>
<dbReference type="UniPathway" id="UPA00077">
    <property type="reaction ID" value="UER00155"/>
</dbReference>
<dbReference type="RefSeq" id="WP_168633007.1">
    <property type="nucleotide sequence ID" value="NZ_CP051206.1"/>
</dbReference>
<evidence type="ECO:0000256" key="7">
    <source>
        <dbReference type="ARBA" id="ARBA00022840"/>
    </source>
</evidence>
<keyword evidence="6 10" id="KW-0418">Kinase</keyword>
<dbReference type="InterPro" id="IPR035907">
    <property type="entry name" value="Hppk_sf"/>
</dbReference>
<evidence type="ECO:0000256" key="1">
    <source>
        <dbReference type="ARBA" id="ARBA00000198"/>
    </source>
</evidence>
<dbReference type="Gene3D" id="3.30.70.560">
    <property type="entry name" value="7,8-Dihydro-6-hydroxymethylpterin-pyrophosphokinase HPPK"/>
    <property type="match status" value="1"/>
</dbReference>
<evidence type="ECO:0000256" key="8">
    <source>
        <dbReference type="ARBA" id="ARBA00022909"/>
    </source>
</evidence>
<proteinExistence type="predicted"/>
<reference evidence="10 11" key="2">
    <citation type="submission" date="2020-04" db="EMBL/GenBank/DDBJ databases">
        <authorList>
            <person name="Fomenkov A."/>
            <person name="Anton B.P."/>
            <person name="Roberts R.J."/>
        </authorList>
    </citation>
    <scope>NUCLEOTIDE SEQUENCE [LARGE SCALE GENOMIC DNA]</scope>
    <source>
        <strain evidence="10 11">CCAP 1403/13f</strain>
    </source>
</reference>
<dbReference type="KEGG" id="dfs:HGD76_14950"/>
<dbReference type="EC" id="2.7.6.3" evidence="3"/>
<gene>
    <name evidence="10" type="primary">folK</name>
    <name evidence="10" type="ORF">HGD76_14950</name>
</gene>
<comment type="pathway">
    <text evidence="2">Cofactor biosynthesis; tetrahydrofolate biosynthesis; 2-amino-4-hydroxy-6-hydroxymethyl-7,8-dihydropteridine diphosphate from 7,8-dihydroneopterin triphosphate: step 4/4.</text>
</comment>
<dbReference type="GO" id="GO:0046654">
    <property type="term" value="P:tetrahydrofolate biosynthetic process"/>
    <property type="evidence" value="ECO:0007669"/>
    <property type="project" value="UniProtKB-UniPathway"/>
</dbReference>
<dbReference type="Proteomes" id="UP000502433">
    <property type="component" value="Chromosome"/>
</dbReference>
<comment type="catalytic activity">
    <reaction evidence="1">
        <text>6-hydroxymethyl-7,8-dihydropterin + ATP = (7,8-dihydropterin-6-yl)methyl diphosphate + AMP + H(+)</text>
        <dbReference type="Rhea" id="RHEA:11412"/>
        <dbReference type="ChEBI" id="CHEBI:15378"/>
        <dbReference type="ChEBI" id="CHEBI:30616"/>
        <dbReference type="ChEBI" id="CHEBI:44841"/>
        <dbReference type="ChEBI" id="CHEBI:72950"/>
        <dbReference type="ChEBI" id="CHEBI:456215"/>
        <dbReference type="EC" id="2.7.6.3"/>
    </reaction>
</comment>
<dbReference type="GO" id="GO:0046656">
    <property type="term" value="P:folic acid biosynthetic process"/>
    <property type="evidence" value="ECO:0007669"/>
    <property type="project" value="UniProtKB-KW"/>
</dbReference>
<evidence type="ECO:0000256" key="2">
    <source>
        <dbReference type="ARBA" id="ARBA00005051"/>
    </source>
</evidence>
<protein>
    <recommendedName>
        <fullName evidence="3">2-amino-4-hydroxy-6-hydroxymethyldihydropteridine diphosphokinase</fullName>
        <ecNumber evidence="3">2.7.6.3</ecNumber>
    </recommendedName>
</protein>
<evidence type="ECO:0000256" key="5">
    <source>
        <dbReference type="ARBA" id="ARBA00022741"/>
    </source>
</evidence>
<dbReference type="NCBIfam" id="TIGR01498">
    <property type="entry name" value="folK"/>
    <property type="match status" value="1"/>
</dbReference>
<dbReference type="CDD" id="cd00483">
    <property type="entry name" value="HPPK"/>
    <property type="match status" value="1"/>
</dbReference>
<dbReference type="Pfam" id="PF01288">
    <property type="entry name" value="HPPK"/>
    <property type="match status" value="1"/>
</dbReference>
<dbReference type="InterPro" id="IPR000550">
    <property type="entry name" value="Hppk"/>
</dbReference>
<name>A0A6H2C292_DOLFA</name>
<evidence type="ECO:0000313" key="11">
    <source>
        <dbReference type="Proteomes" id="UP000502433"/>
    </source>
</evidence>
<dbReference type="GO" id="GO:0016301">
    <property type="term" value="F:kinase activity"/>
    <property type="evidence" value="ECO:0007669"/>
    <property type="project" value="UniProtKB-KW"/>
</dbReference>
<accession>A0A6H2C292</accession>
<evidence type="ECO:0000256" key="4">
    <source>
        <dbReference type="ARBA" id="ARBA00022679"/>
    </source>
</evidence>
<dbReference type="GO" id="GO:0005524">
    <property type="term" value="F:ATP binding"/>
    <property type="evidence" value="ECO:0007669"/>
    <property type="project" value="UniProtKB-KW"/>
</dbReference>
<dbReference type="SUPFAM" id="SSF55083">
    <property type="entry name" value="6-hydroxymethyl-7,8-dihydropterin pyrophosphokinase, HPPK"/>
    <property type="match status" value="1"/>
</dbReference>